<accession>A0A9D8Q0P2</accession>
<dbReference type="EMBL" id="JAFKMG010001000">
    <property type="protein sequence ID" value="MBN8799889.1"/>
    <property type="molecule type" value="Genomic_DNA"/>
</dbReference>
<protein>
    <submittedName>
        <fullName evidence="1">Uncharacterized protein</fullName>
    </submittedName>
</protein>
<name>A0A9D8Q0P2_9GAMM</name>
<reference evidence="1" key="1">
    <citation type="submission" date="2021-02" db="EMBL/GenBank/DDBJ databases">
        <title>Thiocyanate and organic carbon inputs drive convergent selection for specific autotrophic Afipia and Thiobacillus strains within complex microbiomes.</title>
        <authorList>
            <person name="Huddy R.J."/>
            <person name="Sachdeva R."/>
            <person name="Kadzinga F."/>
            <person name="Kantor R.S."/>
            <person name="Harrison S.T.L."/>
            <person name="Banfield J.F."/>
        </authorList>
    </citation>
    <scope>NUCLEOTIDE SEQUENCE</scope>
    <source>
        <strain evidence="1">SCN18_10_11_15_R1_P_69_7</strain>
    </source>
</reference>
<comment type="caution">
    <text evidence="1">The sequence shown here is derived from an EMBL/GenBank/DDBJ whole genome shotgun (WGS) entry which is preliminary data.</text>
</comment>
<gene>
    <name evidence="1" type="ORF">J0H45_11155</name>
</gene>
<dbReference type="Proteomes" id="UP000664815">
    <property type="component" value="Unassembled WGS sequence"/>
</dbReference>
<proteinExistence type="predicted"/>
<sequence length="153" mass="16831">MNPRLLSLLAESAGDYADWPAARAGRKCDVVALLVLADRSCSPSRRGLRWHDLESVPVQRSSLPYRRKASRTSLTSCRSISPVDSITRIREVVPFYGAEVRGGGQLHRLHFAAFNSLTPPLGTMRDFRRPSGQQFAPDDFCACAEGKQLASGD</sequence>
<feature type="non-terminal residue" evidence="1">
    <location>
        <position position="153"/>
    </location>
</feature>
<organism evidence="1 2">
    <name type="scientific">Stenotrophomonas nitritireducens</name>
    <dbReference type="NCBI Taxonomy" id="83617"/>
    <lineage>
        <taxon>Bacteria</taxon>
        <taxon>Pseudomonadati</taxon>
        <taxon>Pseudomonadota</taxon>
        <taxon>Gammaproteobacteria</taxon>
        <taxon>Lysobacterales</taxon>
        <taxon>Lysobacteraceae</taxon>
        <taxon>Stenotrophomonas</taxon>
    </lineage>
</organism>
<evidence type="ECO:0000313" key="1">
    <source>
        <dbReference type="EMBL" id="MBN8799889.1"/>
    </source>
</evidence>
<dbReference type="AlphaFoldDB" id="A0A9D8Q0P2"/>
<evidence type="ECO:0000313" key="2">
    <source>
        <dbReference type="Proteomes" id="UP000664815"/>
    </source>
</evidence>